<dbReference type="PANTHER" id="PTHR43476">
    <property type="entry name" value="3-(3-HYDROXY-PHENYL)PROPIONATE/3-HYDROXYCINNAMIC ACID HYDROXYLASE"/>
    <property type="match status" value="1"/>
</dbReference>
<proteinExistence type="predicted"/>
<dbReference type="InterPro" id="IPR036188">
    <property type="entry name" value="FAD/NAD-bd_sf"/>
</dbReference>
<evidence type="ECO:0000256" key="1">
    <source>
        <dbReference type="ARBA" id="ARBA00023002"/>
    </source>
</evidence>
<keyword evidence="1 3" id="KW-0560">Oxidoreductase</keyword>
<dbReference type="EMBL" id="JBBEGM010000024">
    <property type="protein sequence ID" value="MEJ2865922.1"/>
    <property type="molecule type" value="Genomic_DNA"/>
</dbReference>
<dbReference type="Pfam" id="PF01494">
    <property type="entry name" value="FAD_binding_3"/>
    <property type="match status" value="1"/>
</dbReference>
<evidence type="ECO:0000313" key="3">
    <source>
        <dbReference type="EMBL" id="MEJ2865922.1"/>
    </source>
</evidence>
<reference evidence="3 4" key="1">
    <citation type="submission" date="2024-03" db="EMBL/GenBank/DDBJ databases">
        <title>Actinomycetospora sp. OC33-EN07, a novel actinomycete isolated from wild orchid (Aerides multiflora).</title>
        <authorList>
            <person name="Suriyachadkun C."/>
        </authorList>
    </citation>
    <scope>NUCLEOTIDE SEQUENCE [LARGE SCALE GENOMIC DNA]</scope>
    <source>
        <strain evidence="3 4">OC33-EN07</strain>
    </source>
</reference>
<feature type="domain" description="FAD-binding" evidence="2">
    <location>
        <begin position="17"/>
        <end position="351"/>
    </location>
</feature>
<dbReference type="GO" id="GO:0008688">
    <property type="term" value="F:3-(3-hydroxyphenyl)propionate hydroxylase activity"/>
    <property type="evidence" value="ECO:0007669"/>
    <property type="project" value="UniProtKB-EC"/>
</dbReference>
<comment type="caution">
    <text evidence="3">The sequence shown here is derived from an EMBL/GenBank/DDBJ whole genome shotgun (WGS) entry which is preliminary data.</text>
</comment>
<sequence>MDEAAGDAAERSSTIEFDVAVVGYGPVGMVTAALLGAAGHRVVVLERYAGLYNLPRAAIFDDETMRTFARVGIAEELLPKIHVQRNYEWRNAAGELLIEHHFAERGRSGWAEWYMMYQPELESALDERVRAAEVEVRLSSPVTGLVQHADHVELQVGGEQTVRVRWVIACDGGNSFVREALGRTMDDYGFSEPWMVCDFRFRDPSAPPAVPTARQVGDPAGPTSIISLGPRHHRFSYMLDSVEDFAVERAPEKVWARTRRWLSPDDAELIRVATYTFRSLVTDRWRVGRVLLAGDAAHQMPPFLGQGMCSGVRDAQNIAFKLDAVLRGRLGDEVLDTYQQEREPHVRAVIEKGIELGRQQTVRDPARAAERDRVLLGRRAADQHPEKIRFPGLVDGLLRPSPGAGELMVQGVVDDGTRRDRLDQVVGHPAHLLLDARRVTLDDDLVAALADAGVRVVPLHGSGAAPDHVVDAEGTHLAWLADHDAVAVAVRPDFYVYGTTPDADAVDTLARALAAALGAPARALLPRQTPPVAAAWSPS</sequence>
<dbReference type="RefSeq" id="WP_337707304.1">
    <property type="nucleotide sequence ID" value="NZ_JBBEGM010000024.1"/>
</dbReference>
<dbReference type="Proteomes" id="UP001369736">
    <property type="component" value="Unassembled WGS sequence"/>
</dbReference>
<dbReference type="SUPFAM" id="SSF51905">
    <property type="entry name" value="FAD/NAD(P)-binding domain"/>
    <property type="match status" value="1"/>
</dbReference>
<keyword evidence="4" id="KW-1185">Reference proteome</keyword>
<accession>A0ABU8MF03</accession>
<dbReference type="Gene3D" id="3.30.70.2450">
    <property type="match status" value="1"/>
</dbReference>
<name>A0ABU8MF03_9PSEU</name>
<dbReference type="PRINTS" id="PR00420">
    <property type="entry name" value="RNGMNOXGNASE"/>
</dbReference>
<dbReference type="InterPro" id="IPR002938">
    <property type="entry name" value="FAD-bd"/>
</dbReference>
<organism evidence="3 4">
    <name type="scientific">Actinomycetospora flava</name>
    <dbReference type="NCBI Taxonomy" id="3129232"/>
    <lineage>
        <taxon>Bacteria</taxon>
        <taxon>Bacillati</taxon>
        <taxon>Actinomycetota</taxon>
        <taxon>Actinomycetes</taxon>
        <taxon>Pseudonocardiales</taxon>
        <taxon>Pseudonocardiaceae</taxon>
        <taxon>Actinomycetospora</taxon>
    </lineage>
</organism>
<dbReference type="NCBIfam" id="NF004829">
    <property type="entry name" value="PRK06183.1-3"/>
    <property type="match status" value="1"/>
</dbReference>
<dbReference type="EC" id="1.14.13.127" evidence="3"/>
<gene>
    <name evidence="3" type="ORF">WCD58_32555</name>
</gene>
<dbReference type="PANTHER" id="PTHR43476:SF3">
    <property type="entry name" value="FAD-BINDING MONOOXYGENASE"/>
    <property type="match status" value="1"/>
</dbReference>
<evidence type="ECO:0000259" key="2">
    <source>
        <dbReference type="Pfam" id="PF01494"/>
    </source>
</evidence>
<dbReference type="Gene3D" id="3.50.50.60">
    <property type="entry name" value="FAD/NAD(P)-binding domain"/>
    <property type="match status" value="1"/>
</dbReference>
<evidence type="ECO:0000313" key="4">
    <source>
        <dbReference type="Proteomes" id="UP001369736"/>
    </source>
</evidence>
<protein>
    <submittedName>
        <fullName evidence="3">Bifunctional 3-(3-hydroxy-phenyl)propionate/3-hydroxycinnamic acid hydroxylase</fullName>
        <ecNumber evidence="3">1.14.13.127</ecNumber>
    </submittedName>
</protein>
<dbReference type="InterPro" id="IPR050631">
    <property type="entry name" value="PheA/TfdB_FAD_monoxygenase"/>
</dbReference>